<evidence type="ECO:0000256" key="7">
    <source>
        <dbReference type="ARBA" id="ARBA00023011"/>
    </source>
</evidence>
<feature type="transmembrane region" description="Helical" evidence="14">
    <location>
        <begin position="127"/>
        <end position="146"/>
    </location>
</feature>
<keyword evidence="4 13" id="KW-0812">Transmembrane</keyword>
<evidence type="ECO:0000313" key="16">
    <source>
        <dbReference type="EMBL" id="KAG0264243.1"/>
    </source>
</evidence>
<gene>
    <name evidence="16" type="ORF">DFQ27_001320</name>
</gene>
<feature type="transmembrane region" description="Helical" evidence="14">
    <location>
        <begin position="69"/>
        <end position="88"/>
    </location>
</feature>
<evidence type="ECO:0000256" key="10">
    <source>
        <dbReference type="ARBA" id="ARBA00023166"/>
    </source>
</evidence>
<evidence type="ECO:0000313" key="17">
    <source>
        <dbReference type="Proteomes" id="UP000807716"/>
    </source>
</evidence>
<dbReference type="GO" id="GO:0016126">
    <property type="term" value="P:sterol biosynthetic process"/>
    <property type="evidence" value="ECO:0007669"/>
    <property type="project" value="UniProtKB-KW"/>
</dbReference>
<feature type="transmembrane region" description="Helical" evidence="14">
    <location>
        <begin position="39"/>
        <end position="57"/>
    </location>
</feature>
<protein>
    <recommendedName>
        <fullName evidence="15">EXPERA domain-containing protein</fullName>
    </recommendedName>
</protein>
<dbReference type="GO" id="GO:0047750">
    <property type="term" value="F:cholestenol delta-isomerase activity"/>
    <property type="evidence" value="ECO:0007669"/>
    <property type="project" value="InterPro"/>
</dbReference>
<dbReference type="AlphaFoldDB" id="A0A9P6QE41"/>
<keyword evidence="11" id="KW-0753">Steroid metabolism</keyword>
<evidence type="ECO:0000256" key="1">
    <source>
        <dbReference type="ARBA" id="ARBA00004141"/>
    </source>
</evidence>
<sequence>MDPVVMEQFAGESHTPHPFYPRGLVLDHYVPNTDSMEKTVGIVFAAFGAIILGALAVGYQRRSSTIRGIGSQLTFVWLVTCGFTHLILEGYYVVFHKTLAGQNSPLAQIWKEYSLADSRYLTSDPTVLGIEAITAFAWGPLAFYTAFAQYYDLPSRHILQLIVSLGQLYGSVIYYFTTLFEGSPHGDPDPYYFYFYFIHFNAWWVFVPILLMYSSIKHLYRPNNTSAKGKKEKKKHH</sequence>
<keyword evidence="10" id="KW-1207">Sterol metabolism</keyword>
<evidence type="ECO:0000256" key="2">
    <source>
        <dbReference type="ARBA" id="ARBA00008337"/>
    </source>
</evidence>
<keyword evidence="8" id="KW-0443">Lipid metabolism</keyword>
<evidence type="ECO:0000256" key="12">
    <source>
        <dbReference type="ARBA" id="ARBA00023235"/>
    </source>
</evidence>
<dbReference type="EMBL" id="JAAAJB010000143">
    <property type="protein sequence ID" value="KAG0264243.1"/>
    <property type="molecule type" value="Genomic_DNA"/>
</dbReference>
<dbReference type="GO" id="GO:0004769">
    <property type="term" value="F:steroid Delta-isomerase activity"/>
    <property type="evidence" value="ECO:0007669"/>
    <property type="project" value="TreeGrafter"/>
</dbReference>
<comment type="similarity">
    <text evidence="2">Belongs to the EBP family.</text>
</comment>
<comment type="subcellular location">
    <subcellularLocation>
        <location evidence="1">Membrane</location>
        <topology evidence="1">Multi-pass membrane protein</topology>
    </subcellularLocation>
</comment>
<evidence type="ECO:0000256" key="3">
    <source>
        <dbReference type="ARBA" id="ARBA00022516"/>
    </source>
</evidence>
<dbReference type="Proteomes" id="UP000807716">
    <property type="component" value="Unassembled WGS sequence"/>
</dbReference>
<keyword evidence="5" id="KW-0752">Steroid biosynthesis</keyword>
<evidence type="ECO:0000256" key="5">
    <source>
        <dbReference type="ARBA" id="ARBA00022955"/>
    </source>
</evidence>
<proteinExistence type="inferred from homology"/>
<dbReference type="GO" id="GO:0000247">
    <property type="term" value="F:C-8 sterol isomerase activity"/>
    <property type="evidence" value="ECO:0007669"/>
    <property type="project" value="TreeGrafter"/>
</dbReference>
<evidence type="ECO:0000256" key="14">
    <source>
        <dbReference type="SAM" id="Phobius"/>
    </source>
</evidence>
<evidence type="ECO:0000256" key="6">
    <source>
        <dbReference type="ARBA" id="ARBA00022989"/>
    </source>
</evidence>
<evidence type="ECO:0000259" key="15">
    <source>
        <dbReference type="PROSITE" id="PS51751"/>
    </source>
</evidence>
<dbReference type="OrthoDB" id="58557at2759"/>
<organism evidence="16 17">
    <name type="scientific">Actinomortierella ambigua</name>
    <dbReference type="NCBI Taxonomy" id="1343610"/>
    <lineage>
        <taxon>Eukaryota</taxon>
        <taxon>Fungi</taxon>
        <taxon>Fungi incertae sedis</taxon>
        <taxon>Mucoromycota</taxon>
        <taxon>Mortierellomycotina</taxon>
        <taxon>Mortierellomycetes</taxon>
        <taxon>Mortierellales</taxon>
        <taxon>Mortierellaceae</taxon>
        <taxon>Actinomortierella</taxon>
    </lineage>
</organism>
<keyword evidence="9 13" id="KW-0472">Membrane</keyword>
<comment type="caution">
    <text evidence="16">The sequence shown here is derived from an EMBL/GenBank/DDBJ whole genome shotgun (WGS) entry which is preliminary data.</text>
</comment>
<dbReference type="PANTHER" id="PTHR14207:SF0">
    <property type="entry name" value="3-BETA-HYDROXYSTEROID-DELTA(8),DELTA(7)-ISOMERASE"/>
    <property type="match status" value="1"/>
</dbReference>
<evidence type="ECO:0000256" key="11">
    <source>
        <dbReference type="ARBA" id="ARBA00023221"/>
    </source>
</evidence>
<keyword evidence="12" id="KW-0413">Isomerase</keyword>
<dbReference type="PROSITE" id="PS51751">
    <property type="entry name" value="EXPERA"/>
    <property type="match status" value="1"/>
</dbReference>
<dbReference type="GO" id="GO:0005783">
    <property type="term" value="C:endoplasmic reticulum"/>
    <property type="evidence" value="ECO:0007669"/>
    <property type="project" value="TreeGrafter"/>
</dbReference>
<dbReference type="InterPro" id="IPR033118">
    <property type="entry name" value="EXPERA"/>
</dbReference>
<name>A0A9P6QE41_9FUNG</name>
<keyword evidence="6 13" id="KW-1133">Transmembrane helix</keyword>
<keyword evidence="3" id="KW-0444">Lipid biosynthesis</keyword>
<evidence type="ECO:0000256" key="13">
    <source>
        <dbReference type="PROSITE-ProRule" id="PRU01087"/>
    </source>
</evidence>
<feature type="transmembrane region" description="Helical" evidence="14">
    <location>
        <begin position="191"/>
        <end position="213"/>
    </location>
</feature>
<keyword evidence="17" id="KW-1185">Reference proteome</keyword>
<reference evidence="16" key="1">
    <citation type="journal article" date="2020" name="Fungal Divers.">
        <title>Resolving the Mortierellaceae phylogeny through synthesis of multi-gene phylogenetics and phylogenomics.</title>
        <authorList>
            <person name="Vandepol N."/>
            <person name="Liber J."/>
            <person name="Desiro A."/>
            <person name="Na H."/>
            <person name="Kennedy M."/>
            <person name="Barry K."/>
            <person name="Grigoriev I.V."/>
            <person name="Miller A.N."/>
            <person name="O'Donnell K."/>
            <person name="Stajich J.E."/>
            <person name="Bonito G."/>
        </authorList>
    </citation>
    <scope>NUCLEOTIDE SEQUENCE</scope>
    <source>
        <strain evidence="16">BC1065</strain>
    </source>
</reference>
<feature type="transmembrane region" description="Helical" evidence="14">
    <location>
        <begin position="158"/>
        <end position="176"/>
    </location>
</feature>
<keyword evidence="7" id="KW-0756">Sterol biosynthesis</keyword>
<evidence type="ECO:0000256" key="4">
    <source>
        <dbReference type="ARBA" id="ARBA00022692"/>
    </source>
</evidence>
<evidence type="ECO:0000256" key="9">
    <source>
        <dbReference type="ARBA" id="ARBA00023136"/>
    </source>
</evidence>
<dbReference type="InterPro" id="IPR007905">
    <property type="entry name" value="EBP"/>
</dbReference>
<dbReference type="Pfam" id="PF05241">
    <property type="entry name" value="EBP"/>
    <property type="match status" value="1"/>
</dbReference>
<evidence type="ECO:0000256" key="8">
    <source>
        <dbReference type="ARBA" id="ARBA00023098"/>
    </source>
</evidence>
<dbReference type="PANTHER" id="PTHR14207">
    <property type="entry name" value="STEROL ISOMERASE"/>
    <property type="match status" value="1"/>
</dbReference>
<feature type="domain" description="EXPERA" evidence="15">
    <location>
        <begin position="70"/>
        <end position="212"/>
    </location>
</feature>
<dbReference type="GO" id="GO:0016020">
    <property type="term" value="C:membrane"/>
    <property type="evidence" value="ECO:0007669"/>
    <property type="project" value="UniProtKB-SubCell"/>
</dbReference>
<accession>A0A9P6QE41</accession>